<dbReference type="InterPro" id="IPR052895">
    <property type="entry name" value="HetReg/Transcr_Mod"/>
</dbReference>
<dbReference type="InParanoid" id="W3X517"/>
<dbReference type="GeneID" id="19272798"/>
<evidence type="ECO:0000313" key="2">
    <source>
        <dbReference type="Proteomes" id="UP000030651"/>
    </source>
</evidence>
<organism evidence="1 2">
    <name type="scientific">Pestalotiopsis fici (strain W106-1 / CGMCC3.15140)</name>
    <dbReference type="NCBI Taxonomy" id="1229662"/>
    <lineage>
        <taxon>Eukaryota</taxon>
        <taxon>Fungi</taxon>
        <taxon>Dikarya</taxon>
        <taxon>Ascomycota</taxon>
        <taxon>Pezizomycotina</taxon>
        <taxon>Sordariomycetes</taxon>
        <taxon>Xylariomycetidae</taxon>
        <taxon>Amphisphaeriales</taxon>
        <taxon>Sporocadaceae</taxon>
        <taxon>Pestalotiopsis</taxon>
    </lineage>
</organism>
<dbReference type="KEGG" id="pfy:PFICI_07785"/>
<dbReference type="RefSeq" id="XP_007834557.1">
    <property type="nucleotide sequence ID" value="XM_007836366.1"/>
</dbReference>
<dbReference type="PANTHER" id="PTHR24148:SF77">
    <property type="entry name" value="HETEROKARYON INCOMPATIBILITY DOMAIN-CONTAINING PROTEIN"/>
    <property type="match status" value="1"/>
</dbReference>
<accession>W3X517</accession>
<reference evidence="2" key="1">
    <citation type="journal article" date="2015" name="BMC Genomics">
        <title>Genomic and transcriptomic analysis of the endophytic fungus Pestalotiopsis fici reveals its lifestyle and high potential for synthesis of natural products.</title>
        <authorList>
            <person name="Wang X."/>
            <person name="Zhang X."/>
            <person name="Liu L."/>
            <person name="Xiang M."/>
            <person name="Wang W."/>
            <person name="Sun X."/>
            <person name="Che Y."/>
            <person name="Guo L."/>
            <person name="Liu G."/>
            <person name="Guo L."/>
            <person name="Wang C."/>
            <person name="Yin W.B."/>
            <person name="Stadler M."/>
            <person name="Zhang X."/>
            <person name="Liu X."/>
        </authorList>
    </citation>
    <scope>NUCLEOTIDE SEQUENCE [LARGE SCALE GENOMIC DNA]</scope>
    <source>
        <strain evidence="2">W106-1 / CGMCC3.15140</strain>
    </source>
</reference>
<gene>
    <name evidence="1" type="ORF">PFICI_07785</name>
</gene>
<dbReference type="PANTHER" id="PTHR24148">
    <property type="entry name" value="ANKYRIN REPEAT DOMAIN-CONTAINING PROTEIN 39 HOMOLOG-RELATED"/>
    <property type="match status" value="1"/>
</dbReference>
<protein>
    <recommendedName>
        <fullName evidence="3">Heterokaryon incompatibility domain-containing protein</fullName>
    </recommendedName>
</protein>
<evidence type="ECO:0000313" key="1">
    <source>
        <dbReference type="EMBL" id="ETS80256.1"/>
    </source>
</evidence>
<dbReference type="EMBL" id="KI912113">
    <property type="protein sequence ID" value="ETS80256.1"/>
    <property type="molecule type" value="Genomic_DNA"/>
</dbReference>
<dbReference type="HOGENOM" id="CLU_756721_0_0_1"/>
<dbReference type="AlphaFoldDB" id="W3X517"/>
<name>W3X517_PESFW</name>
<proteinExistence type="predicted"/>
<keyword evidence="2" id="KW-1185">Reference proteome</keyword>
<sequence>MDAAILPLFAKQYKVTDPRDYVYGFDAVICIEHGVDYNKCKKEVYMDWFSSVTDGGRVDLMAYAGISLLDLEKSEWPSWLPDLALIRDGQTSIAEYSIRTAGAFFLDDTEDIVDNVLHISGARLGDKVERIFEPEPMAFSGRNISKLGNLHLTCFSILANASDHHPSGIRPLQAFLLTLVNGFQRKRTVSLKHLLEANDPELASLLYVVCFPDLDLHLKPMIHDFVSIYGPSWNSMGFKGTADLGNALKQQILGESRSRTWGMTDHLPWLESDHHLEAELIQAFGYHTTFQTANGYIGIGPRELRKGDELCFLSRGKVPMLLRTENERNSRVTKVVGPCFIHDLSCSVIQEWVASGKVNVERFSIH</sequence>
<evidence type="ECO:0008006" key="3">
    <source>
        <dbReference type="Google" id="ProtNLM"/>
    </source>
</evidence>
<dbReference type="OrthoDB" id="5386682at2759"/>
<dbReference type="Proteomes" id="UP000030651">
    <property type="component" value="Unassembled WGS sequence"/>
</dbReference>